<dbReference type="EMBL" id="QDFT01000011">
    <property type="protein sequence ID" value="PVE76070.1"/>
    <property type="molecule type" value="Genomic_DNA"/>
</dbReference>
<dbReference type="Gene3D" id="3.40.50.300">
    <property type="entry name" value="P-loop containing nucleotide triphosphate hydrolases"/>
    <property type="match status" value="2"/>
</dbReference>
<evidence type="ECO:0000256" key="3">
    <source>
        <dbReference type="ARBA" id="ARBA00022741"/>
    </source>
</evidence>
<accession>A0A2T7WNB1</accession>
<organism evidence="6 7">
    <name type="scientific">Microbacterium testaceum</name>
    <name type="common">Aureobacterium testaceum</name>
    <name type="synonym">Brevibacterium testaceum</name>
    <dbReference type="NCBI Taxonomy" id="2033"/>
    <lineage>
        <taxon>Bacteria</taxon>
        <taxon>Bacillati</taxon>
        <taxon>Actinomycetota</taxon>
        <taxon>Actinomycetes</taxon>
        <taxon>Micrococcales</taxon>
        <taxon>Microbacteriaceae</taxon>
        <taxon>Microbacterium</taxon>
    </lineage>
</organism>
<dbReference type="InterPro" id="IPR017871">
    <property type="entry name" value="ABC_transporter-like_CS"/>
</dbReference>
<dbReference type="RefSeq" id="WP_116537158.1">
    <property type="nucleotide sequence ID" value="NZ_QDFT01000011.1"/>
</dbReference>
<evidence type="ECO:0000256" key="4">
    <source>
        <dbReference type="ARBA" id="ARBA00022840"/>
    </source>
</evidence>
<sequence length="516" mass="55168">MSDGVQVRGLRIDGPEGALVRDLDLDVRAGECVALVGESGAGKSLTARALLGLMPTSTRVSSETLRIDGNDVRDLSPRGWRALRGRSIALVSQDALVSLDPLRRVGAEVAEPVRIHEPAVRGAALADRVRASLERVSLTEPDRRARQYPHELSGGLRQRALIASALAAGPAVLVADEPTTALDATVQARVLTLLRRIADDGVAVLFISHDLGAVARVADRVVVMRDGRVVETGPTAEVLASPRDPHTRELVAAVSHEPLRRAPRTDEPLVTGEGLVKSFDGRRAVDEVSFAVRRGRTLAVVGESGSGKTTLARMIVGVTAPDEGTLTFDGRAWTPRSARGVARRRVQLVQQNPWGALDPRWSVGRTLAEAVAAGGVRRAERRAAVEGLLDEVGLSPAFVRRRPAQLSGGQRQRVSIARALAVSPDLLVLDEPVSALDASVRARILDRLRDLQRRRDLAMVFVTHDLDVVAGIADDVIVMQDGRVVEEGAVSCVFADPRHPFTRELLAAAGLGPARA</sequence>
<dbReference type="PANTHER" id="PTHR43776:SF7">
    <property type="entry name" value="D,D-DIPEPTIDE TRANSPORT ATP-BINDING PROTEIN DDPF-RELATED"/>
    <property type="match status" value="1"/>
</dbReference>
<keyword evidence="4 6" id="KW-0067">ATP-binding</keyword>
<evidence type="ECO:0000256" key="1">
    <source>
        <dbReference type="ARBA" id="ARBA00005417"/>
    </source>
</evidence>
<proteinExistence type="inferred from homology"/>
<dbReference type="InterPro" id="IPR003439">
    <property type="entry name" value="ABC_transporter-like_ATP-bd"/>
</dbReference>
<dbReference type="SUPFAM" id="SSF52540">
    <property type="entry name" value="P-loop containing nucleoside triphosphate hydrolases"/>
    <property type="match status" value="2"/>
</dbReference>
<evidence type="ECO:0000313" key="7">
    <source>
        <dbReference type="Proteomes" id="UP000244649"/>
    </source>
</evidence>
<comment type="similarity">
    <text evidence="1">Belongs to the ABC transporter superfamily.</text>
</comment>
<dbReference type="GO" id="GO:0016887">
    <property type="term" value="F:ATP hydrolysis activity"/>
    <property type="evidence" value="ECO:0007669"/>
    <property type="project" value="InterPro"/>
</dbReference>
<dbReference type="Pfam" id="PF00005">
    <property type="entry name" value="ABC_tran"/>
    <property type="match status" value="2"/>
</dbReference>
<dbReference type="PROSITE" id="PS50893">
    <property type="entry name" value="ABC_TRANSPORTER_2"/>
    <property type="match status" value="2"/>
</dbReference>
<dbReference type="InterPro" id="IPR050319">
    <property type="entry name" value="ABC_transp_ATP-bind"/>
</dbReference>
<dbReference type="GO" id="GO:0055085">
    <property type="term" value="P:transmembrane transport"/>
    <property type="evidence" value="ECO:0007669"/>
    <property type="project" value="UniProtKB-ARBA"/>
</dbReference>
<dbReference type="NCBIfam" id="NF007739">
    <property type="entry name" value="PRK10419.1"/>
    <property type="match status" value="2"/>
</dbReference>
<feature type="domain" description="ABC transporter" evidence="5">
    <location>
        <begin position="270"/>
        <end position="506"/>
    </location>
</feature>
<name>A0A2T7WNB1_MICTE</name>
<dbReference type="CDD" id="cd03257">
    <property type="entry name" value="ABC_NikE_OppD_transporters"/>
    <property type="match status" value="2"/>
</dbReference>
<evidence type="ECO:0000256" key="2">
    <source>
        <dbReference type="ARBA" id="ARBA00022448"/>
    </source>
</evidence>
<comment type="caution">
    <text evidence="6">The sequence shown here is derived from an EMBL/GenBank/DDBJ whole genome shotgun (WGS) entry which is preliminary data.</text>
</comment>
<dbReference type="InterPro" id="IPR027417">
    <property type="entry name" value="P-loop_NTPase"/>
</dbReference>
<reference evidence="6 7" key="1">
    <citation type="submission" date="2018-04" db="EMBL/GenBank/DDBJ databases">
        <authorList>
            <person name="Go L.Y."/>
            <person name="Mitchell J.A."/>
        </authorList>
    </citation>
    <scope>NUCLEOTIDE SEQUENCE [LARGE SCALE GENOMIC DNA]</scope>
    <source>
        <strain evidence="6 7">TPD7010</strain>
    </source>
</reference>
<evidence type="ECO:0000259" key="5">
    <source>
        <dbReference type="PROSITE" id="PS50893"/>
    </source>
</evidence>
<dbReference type="Proteomes" id="UP000244649">
    <property type="component" value="Unassembled WGS sequence"/>
</dbReference>
<protein>
    <submittedName>
        <fullName evidence="6">ABC transporter ATP-binding protein</fullName>
    </submittedName>
</protein>
<dbReference type="NCBIfam" id="NF008453">
    <property type="entry name" value="PRK11308.1"/>
    <property type="match status" value="2"/>
</dbReference>
<dbReference type="GO" id="GO:0005524">
    <property type="term" value="F:ATP binding"/>
    <property type="evidence" value="ECO:0007669"/>
    <property type="project" value="UniProtKB-KW"/>
</dbReference>
<dbReference type="PROSITE" id="PS00211">
    <property type="entry name" value="ABC_TRANSPORTER_1"/>
    <property type="match status" value="1"/>
</dbReference>
<keyword evidence="3" id="KW-0547">Nucleotide-binding</keyword>
<evidence type="ECO:0000313" key="6">
    <source>
        <dbReference type="EMBL" id="PVE76070.1"/>
    </source>
</evidence>
<keyword evidence="2" id="KW-0813">Transport</keyword>
<dbReference type="PANTHER" id="PTHR43776">
    <property type="entry name" value="TRANSPORT ATP-BINDING PROTEIN"/>
    <property type="match status" value="1"/>
</dbReference>
<dbReference type="AlphaFoldDB" id="A0A2T7WNB1"/>
<dbReference type="SMART" id="SM00382">
    <property type="entry name" value="AAA"/>
    <property type="match status" value="2"/>
</dbReference>
<dbReference type="InterPro" id="IPR003593">
    <property type="entry name" value="AAA+_ATPase"/>
</dbReference>
<feature type="domain" description="ABC transporter" evidence="5">
    <location>
        <begin position="5"/>
        <end position="251"/>
    </location>
</feature>
<gene>
    <name evidence="6" type="ORF">DC432_06440</name>
</gene>